<reference evidence="2 3" key="1">
    <citation type="journal article" date="2022" name="Nat. Genet.">
        <title>Improved pea reference genome and pan-genome highlight genomic features and evolutionary characteristics.</title>
        <authorList>
            <person name="Yang T."/>
            <person name="Liu R."/>
            <person name="Luo Y."/>
            <person name="Hu S."/>
            <person name="Wang D."/>
            <person name="Wang C."/>
            <person name="Pandey M.K."/>
            <person name="Ge S."/>
            <person name="Xu Q."/>
            <person name="Li N."/>
            <person name="Li G."/>
            <person name="Huang Y."/>
            <person name="Saxena R.K."/>
            <person name="Ji Y."/>
            <person name="Li M."/>
            <person name="Yan X."/>
            <person name="He Y."/>
            <person name="Liu Y."/>
            <person name="Wang X."/>
            <person name="Xiang C."/>
            <person name="Varshney R.K."/>
            <person name="Ding H."/>
            <person name="Gao S."/>
            <person name="Zong X."/>
        </authorList>
    </citation>
    <scope>NUCLEOTIDE SEQUENCE [LARGE SCALE GENOMIC DNA]</scope>
    <source>
        <strain evidence="2 3">cv. Zhongwan 6</strain>
    </source>
</reference>
<gene>
    <name evidence="2" type="ORF">KIW84_033293</name>
</gene>
<keyword evidence="3" id="KW-1185">Reference proteome</keyword>
<evidence type="ECO:0000313" key="3">
    <source>
        <dbReference type="Proteomes" id="UP001058974"/>
    </source>
</evidence>
<dbReference type="Gramene" id="Psat03G0329300-T1">
    <property type="protein sequence ID" value="KAI5428235.1"/>
    <property type="gene ID" value="KIW84_033293"/>
</dbReference>
<feature type="compositionally biased region" description="Polar residues" evidence="1">
    <location>
        <begin position="290"/>
        <end position="301"/>
    </location>
</feature>
<dbReference type="AlphaFoldDB" id="A0A9D4Y093"/>
<evidence type="ECO:0000256" key="1">
    <source>
        <dbReference type="SAM" id="MobiDB-lite"/>
    </source>
</evidence>
<dbReference type="Proteomes" id="UP001058974">
    <property type="component" value="Chromosome 3"/>
</dbReference>
<protein>
    <submittedName>
        <fullName evidence="2">Uncharacterized protein</fullName>
    </submittedName>
</protein>
<evidence type="ECO:0000313" key="2">
    <source>
        <dbReference type="EMBL" id="KAI5428235.1"/>
    </source>
</evidence>
<feature type="region of interest" description="Disordered" evidence="1">
    <location>
        <begin position="276"/>
        <end position="301"/>
    </location>
</feature>
<name>A0A9D4Y093_PEA</name>
<dbReference type="EMBL" id="JAMSHJ010000003">
    <property type="protein sequence ID" value="KAI5428235.1"/>
    <property type="molecule type" value="Genomic_DNA"/>
</dbReference>
<feature type="compositionally biased region" description="Basic and acidic residues" evidence="1">
    <location>
        <begin position="276"/>
        <end position="287"/>
    </location>
</feature>
<accession>A0A9D4Y093</accession>
<comment type="caution">
    <text evidence="2">The sequence shown here is derived from an EMBL/GenBank/DDBJ whole genome shotgun (WGS) entry which is preliminary data.</text>
</comment>
<proteinExistence type="predicted"/>
<sequence length="301" mass="34641">MRQANLRAITAKPPVVTIPVNPPGGVGTLVVTQPPPERVPVYQNAAHTFNIPVNGRAQPEMDDHQDGFFTTRDDSVYDAFGPSPTDFDRRFRMMEDKLKAIEGPDTFGKIIKERAFNLHPDQHHDIHAVLKHHKLTYLNSQIQPAIKDLVLEFYANSYRPSFEDAAAEPELTFWVRGQQIQYDWKMVNMLLKMKFRETNCEYQLMKMSSRTCWPYRAMLDCLALEERDWKPLLLLRFLENWLKAGVPEFTNGHIVNLARPLDVGWITEHPMKKAPIKEGPEAHEHLAKPTGSSRHQPKPQS</sequence>
<organism evidence="2 3">
    <name type="scientific">Pisum sativum</name>
    <name type="common">Garden pea</name>
    <name type="synonym">Lathyrus oleraceus</name>
    <dbReference type="NCBI Taxonomy" id="3888"/>
    <lineage>
        <taxon>Eukaryota</taxon>
        <taxon>Viridiplantae</taxon>
        <taxon>Streptophyta</taxon>
        <taxon>Embryophyta</taxon>
        <taxon>Tracheophyta</taxon>
        <taxon>Spermatophyta</taxon>
        <taxon>Magnoliopsida</taxon>
        <taxon>eudicotyledons</taxon>
        <taxon>Gunneridae</taxon>
        <taxon>Pentapetalae</taxon>
        <taxon>rosids</taxon>
        <taxon>fabids</taxon>
        <taxon>Fabales</taxon>
        <taxon>Fabaceae</taxon>
        <taxon>Papilionoideae</taxon>
        <taxon>50 kb inversion clade</taxon>
        <taxon>NPAAA clade</taxon>
        <taxon>Hologalegina</taxon>
        <taxon>IRL clade</taxon>
        <taxon>Fabeae</taxon>
        <taxon>Lathyrus</taxon>
    </lineage>
</organism>